<dbReference type="GO" id="GO:0022857">
    <property type="term" value="F:transmembrane transporter activity"/>
    <property type="evidence" value="ECO:0007669"/>
    <property type="project" value="InterPro"/>
</dbReference>
<evidence type="ECO:0000256" key="5">
    <source>
        <dbReference type="ARBA" id="ARBA00023136"/>
    </source>
</evidence>
<name>A0AA38LA20_TAXCH</name>
<protein>
    <submittedName>
        <fullName evidence="8">Uncharacterized protein</fullName>
    </submittedName>
</protein>
<dbReference type="GO" id="GO:0016020">
    <property type="term" value="C:membrane"/>
    <property type="evidence" value="ECO:0007669"/>
    <property type="project" value="UniProtKB-SubCell"/>
</dbReference>
<feature type="transmembrane region" description="Helical" evidence="7">
    <location>
        <begin position="402"/>
        <end position="427"/>
    </location>
</feature>
<feature type="transmembrane region" description="Helical" evidence="7">
    <location>
        <begin position="258"/>
        <end position="277"/>
    </location>
</feature>
<dbReference type="OMA" id="VGWIPAN"/>
<evidence type="ECO:0000256" key="6">
    <source>
        <dbReference type="RuleBase" id="RU003755"/>
    </source>
</evidence>
<accession>A0AA38LA20</accession>
<organism evidence="8 9">
    <name type="scientific">Taxus chinensis</name>
    <name type="common">Chinese yew</name>
    <name type="synonym">Taxus wallichiana var. chinensis</name>
    <dbReference type="NCBI Taxonomy" id="29808"/>
    <lineage>
        <taxon>Eukaryota</taxon>
        <taxon>Viridiplantae</taxon>
        <taxon>Streptophyta</taxon>
        <taxon>Embryophyta</taxon>
        <taxon>Tracheophyta</taxon>
        <taxon>Spermatophyta</taxon>
        <taxon>Pinopsida</taxon>
        <taxon>Pinidae</taxon>
        <taxon>Conifers II</taxon>
        <taxon>Cupressales</taxon>
        <taxon>Taxaceae</taxon>
        <taxon>Taxus</taxon>
    </lineage>
</organism>
<feature type="transmembrane region" description="Helical" evidence="7">
    <location>
        <begin position="611"/>
        <end position="629"/>
    </location>
</feature>
<reference evidence="8 9" key="1">
    <citation type="journal article" date="2021" name="Nat. Plants">
        <title>The Taxus genome provides insights into paclitaxel biosynthesis.</title>
        <authorList>
            <person name="Xiong X."/>
            <person name="Gou J."/>
            <person name="Liao Q."/>
            <person name="Li Y."/>
            <person name="Zhou Q."/>
            <person name="Bi G."/>
            <person name="Li C."/>
            <person name="Du R."/>
            <person name="Wang X."/>
            <person name="Sun T."/>
            <person name="Guo L."/>
            <person name="Liang H."/>
            <person name="Lu P."/>
            <person name="Wu Y."/>
            <person name="Zhang Z."/>
            <person name="Ro D.K."/>
            <person name="Shang Y."/>
            <person name="Huang S."/>
            <person name="Yan J."/>
        </authorList>
    </citation>
    <scope>NUCLEOTIDE SEQUENCE [LARGE SCALE GENOMIC DNA]</scope>
    <source>
        <strain evidence="8">Ta-2019</strain>
    </source>
</reference>
<evidence type="ECO:0000256" key="3">
    <source>
        <dbReference type="ARBA" id="ARBA00022692"/>
    </source>
</evidence>
<dbReference type="AlphaFoldDB" id="A0AA38LA20"/>
<comment type="caution">
    <text evidence="8">The sequence shown here is derived from an EMBL/GenBank/DDBJ whole genome shotgun (WGS) entry which is preliminary data.</text>
</comment>
<dbReference type="PROSITE" id="PS01023">
    <property type="entry name" value="PTR2_2"/>
    <property type="match status" value="1"/>
</dbReference>
<feature type="transmembrane region" description="Helical" evidence="7">
    <location>
        <begin position="487"/>
        <end position="507"/>
    </location>
</feature>
<comment type="similarity">
    <text evidence="2 6">Belongs to the major facilitator superfamily. Proton-dependent oligopeptide transporter (POT/PTR) (TC 2.A.17) family.</text>
</comment>
<feature type="transmembrane region" description="Helical" evidence="7">
    <location>
        <begin position="567"/>
        <end position="591"/>
    </location>
</feature>
<dbReference type="InterPro" id="IPR000109">
    <property type="entry name" value="POT_fam"/>
</dbReference>
<feature type="non-terminal residue" evidence="8">
    <location>
        <position position="644"/>
    </location>
</feature>
<keyword evidence="4 7" id="KW-1133">Transmembrane helix</keyword>
<dbReference type="Proteomes" id="UP000824469">
    <property type="component" value="Unassembled WGS sequence"/>
</dbReference>
<feature type="transmembrane region" description="Helical" evidence="7">
    <location>
        <begin position="283"/>
        <end position="303"/>
    </location>
</feature>
<comment type="subcellular location">
    <subcellularLocation>
        <location evidence="1 6">Membrane</location>
        <topology evidence="1 6">Multi-pass membrane protein</topology>
    </subcellularLocation>
</comment>
<evidence type="ECO:0000256" key="7">
    <source>
        <dbReference type="SAM" id="Phobius"/>
    </source>
</evidence>
<evidence type="ECO:0000313" key="8">
    <source>
        <dbReference type="EMBL" id="KAH9316431.1"/>
    </source>
</evidence>
<keyword evidence="5 7" id="KW-0472">Membrane</keyword>
<evidence type="ECO:0000256" key="1">
    <source>
        <dbReference type="ARBA" id="ARBA00004141"/>
    </source>
</evidence>
<dbReference type="GO" id="GO:0006857">
    <property type="term" value="P:oligopeptide transport"/>
    <property type="evidence" value="ECO:0007669"/>
    <property type="project" value="InterPro"/>
</dbReference>
<keyword evidence="6" id="KW-0813">Transport</keyword>
<dbReference type="PANTHER" id="PTHR11654">
    <property type="entry name" value="OLIGOPEPTIDE TRANSPORTER-RELATED"/>
    <property type="match status" value="1"/>
</dbReference>
<gene>
    <name evidence="8" type="ORF">KI387_025058</name>
</gene>
<dbReference type="Pfam" id="PF00854">
    <property type="entry name" value="PTR2"/>
    <property type="match status" value="1"/>
</dbReference>
<dbReference type="Gene3D" id="1.20.1250.20">
    <property type="entry name" value="MFS general substrate transporter like domains"/>
    <property type="match status" value="1"/>
</dbReference>
<feature type="transmembrane region" description="Helical" evidence="7">
    <location>
        <begin position="447"/>
        <end position="466"/>
    </location>
</feature>
<evidence type="ECO:0000256" key="4">
    <source>
        <dbReference type="ARBA" id="ARBA00022989"/>
    </source>
</evidence>
<feature type="transmembrane region" description="Helical" evidence="7">
    <location>
        <begin position="527"/>
        <end position="546"/>
    </location>
</feature>
<proteinExistence type="inferred from homology"/>
<dbReference type="EMBL" id="JAHRHJ020000005">
    <property type="protein sequence ID" value="KAH9316431.1"/>
    <property type="molecule type" value="Genomic_DNA"/>
</dbReference>
<dbReference type="InterPro" id="IPR018456">
    <property type="entry name" value="PTR2_symporter_CS"/>
</dbReference>
<evidence type="ECO:0000256" key="2">
    <source>
        <dbReference type="ARBA" id="ARBA00005982"/>
    </source>
</evidence>
<dbReference type="InterPro" id="IPR036259">
    <property type="entry name" value="MFS_trans_sf"/>
</dbReference>
<keyword evidence="9" id="KW-1185">Reference proteome</keyword>
<keyword evidence="3 6" id="KW-0812">Transmembrane</keyword>
<evidence type="ECO:0000313" key="9">
    <source>
        <dbReference type="Proteomes" id="UP000824469"/>
    </source>
</evidence>
<dbReference type="SUPFAM" id="SSF103473">
    <property type="entry name" value="MFS general substrate transporter"/>
    <property type="match status" value="1"/>
</dbReference>
<sequence>MSYVGRRKDGRVASEEPFGSVLRKRNMTFSGGSPQAASPTACEYPYVVLSVSTVHSFDDFVVSSCHDLSHVLTESWTAVQKCWFLTVSVWALYSVSRKAEAWTTVPKYGFRLLAISCPLLSFGDRDVKQIEEGTETSWRVMEDGSIDQLASAVTVWLYSQINSASNPTTSHDPDRIGNQGMTILTLSAFIPKLKPSFCRDGNDECHSSKVQISVCFFALYLIALGTGGIKPCVSSFGADQFDEMDEDEKEKKSSFFNWFYFSINIGALVSSSVLVWVQQNVGWGWGFGIPTVTMGISICSFLLGTNLYRHKKPGGSALTRIAQVVVASTRKWKIQVPLDKSLLYEVQGKESTIEGRRNLDHTDKFLFLDKAAIQTEDEKRVVGSISPWHLTTVTQVEELKSIIYILPIWASGVIFAAVFCQMGTLFIEQGDTMNLHVDPNFKIPSASLTIFDTISVLLWVPVYDRFIVPFACKYTGHKRGFTHLQRIGIGLMISTVGMIVAAIVEILRLRFIKHHNFYEKDHIPMSIFWQVPQYFILGAAEVFTNIGNLEFFYDQAPDGMRSLCSALTLTTSALGCYLSTLLVTVVTNITRRNGEVGWIPANLNHGHIDDFFWLLAFLSFLNFLVYLVIAHWYKYKKPAGTCPA</sequence>